<reference evidence="2" key="2">
    <citation type="submission" date="2022-01" db="EMBL/GenBank/DDBJ databases">
        <authorList>
            <person name="Yamashiro T."/>
            <person name="Shiraishi A."/>
            <person name="Satake H."/>
            <person name="Nakayama K."/>
        </authorList>
    </citation>
    <scope>NUCLEOTIDE SEQUENCE</scope>
</reference>
<keyword evidence="3" id="KW-1185">Reference proteome</keyword>
<reference evidence="2" key="1">
    <citation type="journal article" date="2022" name="Int. J. Mol. Sci.">
        <title>Draft Genome of Tanacetum Coccineum: Genomic Comparison of Closely Related Tanacetum-Family Plants.</title>
        <authorList>
            <person name="Yamashiro T."/>
            <person name="Shiraishi A."/>
            <person name="Nakayama K."/>
            <person name="Satake H."/>
        </authorList>
    </citation>
    <scope>NUCLEOTIDE SEQUENCE</scope>
</reference>
<dbReference type="EMBL" id="BQNB010021162">
    <property type="protein sequence ID" value="GJU03523.1"/>
    <property type="molecule type" value="Genomic_DNA"/>
</dbReference>
<protein>
    <submittedName>
        <fullName evidence="2">Uncharacterized protein</fullName>
    </submittedName>
</protein>
<evidence type="ECO:0000313" key="3">
    <source>
        <dbReference type="Proteomes" id="UP001151760"/>
    </source>
</evidence>
<feature type="region of interest" description="Disordered" evidence="1">
    <location>
        <begin position="69"/>
        <end position="92"/>
    </location>
</feature>
<evidence type="ECO:0000256" key="1">
    <source>
        <dbReference type="SAM" id="MobiDB-lite"/>
    </source>
</evidence>
<sequence>MVFMAKMEKVLSDSEESSSFAEETIAEQTSSLKPYVPAVILENIIIYLEDEVVSLLEKEKENLEIYESLKSKDSESSENAISESENQSGNDFQVVEKVMTIWRTQK</sequence>
<organism evidence="2 3">
    <name type="scientific">Tanacetum coccineum</name>
    <dbReference type="NCBI Taxonomy" id="301880"/>
    <lineage>
        <taxon>Eukaryota</taxon>
        <taxon>Viridiplantae</taxon>
        <taxon>Streptophyta</taxon>
        <taxon>Embryophyta</taxon>
        <taxon>Tracheophyta</taxon>
        <taxon>Spermatophyta</taxon>
        <taxon>Magnoliopsida</taxon>
        <taxon>eudicotyledons</taxon>
        <taxon>Gunneridae</taxon>
        <taxon>Pentapetalae</taxon>
        <taxon>asterids</taxon>
        <taxon>campanulids</taxon>
        <taxon>Asterales</taxon>
        <taxon>Asteraceae</taxon>
        <taxon>Asteroideae</taxon>
        <taxon>Anthemideae</taxon>
        <taxon>Anthemidinae</taxon>
        <taxon>Tanacetum</taxon>
    </lineage>
</organism>
<feature type="compositionally biased region" description="Low complexity" evidence="1">
    <location>
        <begin position="77"/>
        <end position="88"/>
    </location>
</feature>
<accession>A0ABQ5IW22</accession>
<comment type="caution">
    <text evidence="2">The sequence shown here is derived from an EMBL/GenBank/DDBJ whole genome shotgun (WGS) entry which is preliminary data.</text>
</comment>
<name>A0ABQ5IW22_9ASTR</name>
<proteinExistence type="predicted"/>
<dbReference type="Proteomes" id="UP001151760">
    <property type="component" value="Unassembled WGS sequence"/>
</dbReference>
<gene>
    <name evidence="2" type="ORF">Tco_1113861</name>
</gene>
<evidence type="ECO:0000313" key="2">
    <source>
        <dbReference type="EMBL" id="GJU03523.1"/>
    </source>
</evidence>